<comment type="subcellular location">
    <subcellularLocation>
        <location evidence="1">Cell outer membrane</location>
        <topology evidence="1">Multi-pass membrane protein</topology>
    </subcellularLocation>
</comment>
<dbReference type="EMBL" id="FWFT01000007">
    <property type="protein sequence ID" value="SLN61945.1"/>
    <property type="molecule type" value="Genomic_DNA"/>
</dbReference>
<keyword evidence="6" id="KW-0812">Transmembrane</keyword>
<evidence type="ECO:0000259" key="15">
    <source>
        <dbReference type="Pfam" id="PF02563"/>
    </source>
</evidence>
<keyword evidence="14" id="KW-0449">Lipoprotein</keyword>
<dbReference type="GO" id="GO:0046930">
    <property type="term" value="C:pore complex"/>
    <property type="evidence" value="ECO:0007669"/>
    <property type="project" value="UniProtKB-KW"/>
</dbReference>
<keyword evidence="7" id="KW-0732">Signal</keyword>
<keyword evidence="5" id="KW-0762">Sugar transport</keyword>
<dbReference type="Pfam" id="PF02563">
    <property type="entry name" value="Poly_export"/>
    <property type="match status" value="1"/>
</dbReference>
<keyword evidence="3" id="KW-0813">Transport</keyword>
<proteinExistence type="inferred from homology"/>
<evidence type="ECO:0000256" key="6">
    <source>
        <dbReference type="ARBA" id="ARBA00022692"/>
    </source>
</evidence>
<dbReference type="AlphaFoldDB" id="A0A1Y5TH56"/>
<dbReference type="InterPro" id="IPR054765">
    <property type="entry name" value="SLBB_dom"/>
</dbReference>
<evidence type="ECO:0000256" key="10">
    <source>
        <dbReference type="ARBA" id="ARBA00023114"/>
    </source>
</evidence>
<keyword evidence="10" id="KW-0626">Porin</keyword>
<dbReference type="GO" id="GO:0015288">
    <property type="term" value="F:porin activity"/>
    <property type="evidence" value="ECO:0007669"/>
    <property type="project" value="UniProtKB-KW"/>
</dbReference>
<dbReference type="GO" id="GO:0006811">
    <property type="term" value="P:monoatomic ion transport"/>
    <property type="evidence" value="ECO:0007669"/>
    <property type="project" value="UniProtKB-KW"/>
</dbReference>
<evidence type="ECO:0000313" key="17">
    <source>
        <dbReference type="EMBL" id="SLN61945.1"/>
    </source>
</evidence>
<dbReference type="GO" id="GO:0009279">
    <property type="term" value="C:cell outer membrane"/>
    <property type="evidence" value="ECO:0007669"/>
    <property type="project" value="UniProtKB-SubCell"/>
</dbReference>
<dbReference type="Pfam" id="PF22461">
    <property type="entry name" value="SLBB_2"/>
    <property type="match status" value="1"/>
</dbReference>
<keyword evidence="4" id="KW-1134">Transmembrane beta strand</keyword>
<dbReference type="Proteomes" id="UP000193623">
    <property type="component" value="Unassembled WGS sequence"/>
</dbReference>
<dbReference type="InterPro" id="IPR049712">
    <property type="entry name" value="Poly_export"/>
</dbReference>
<dbReference type="PANTHER" id="PTHR33619">
    <property type="entry name" value="POLYSACCHARIDE EXPORT PROTEIN GFCE-RELATED"/>
    <property type="match status" value="1"/>
</dbReference>
<protein>
    <submittedName>
        <fullName evidence="17">Polysialic acid transport protein KpsD</fullName>
    </submittedName>
</protein>
<evidence type="ECO:0000256" key="1">
    <source>
        <dbReference type="ARBA" id="ARBA00004571"/>
    </source>
</evidence>
<comment type="similarity">
    <text evidence="2">Belongs to the BexD/CtrA/VexA family.</text>
</comment>
<dbReference type="GO" id="GO:0015159">
    <property type="term" value="F:polysaccharide transmembrane transporter activity"/>
    <property type="evidence" value="ECO:0007669"/>
    <property type="project" value="InterPro"/>
</dbReference>
<evidence type="ECO:0000256" key="3">
    <source>
        <dbReference type="ARBA" id="ARBA00022448"/>
    </source>
</evidence>
<name>A0A1Y5TH56_9RHOB</name>
<evidence type="ECO:0000256" key="13">
    <source>
        <dbReference type="ARBA" id="ARBA00023237"/>
    </source>
</evidence>
<evidence type="ECO:0000256" key="11">
    <source>
        <dbReference type="ARBA" id="ARBA00023136"/>
    </source>
</evidence>
<feature type="domain" description="SLBB" evidence="16">
    <location>
        <begin position="171"/>
        <end position="244"/>
    </location>
</feature>
<evidence type="ECO:0000313" key="18">
    <source>
        <dbReference type="Proteomes" id="UP000193623"/>
    </source>
</evidence>
<dbReference type="PANTHER" id="PTHR33619:SF3">
    <property type="entry name" value="POLYSACCHARIDE EXPORT PROTEIN GFCE-RELATED"/>
    <property type="match status" value="1"/>
</dbReference>
<dbReference type="OrthoDB" id="7198507at2"/>
<organism evidence="17 18">
    <name type="scientific">Pseudooctadecabacter jejudonensis</name>
    <dbReference type="NCBI Taxonomy" id="1391910"/>
    <lineage>
        <taxon>Bacteria</taxon>
        <taxon>Pseudomonadati</taxon>
        <taxon>Pseudomonadota</taxon>
        <taxon>Alphaproteobacteria</taxon>
        <taxon>Rhodobacterales</taxon>
        <taxon>Paracoccaceae</taxon>
        <taxon>Pseudooctadecabacter</taxon>
    </lineage>
</organism>
<feature type="domain" description="Polysaccharide export protein N-terminal" evidence="15">
    <location>
        <begin position="77"/>
        <end position="159"/>
    </location>
</feature>
<keyword evidence="13" id="KW-0998">Cell outer membrane</keyword>
<dbReference type="PROSITE" id="PS51257">
    <property type="entry name" value="PROKAR_LIPOPROTEIN"/>
    <property type="match status" value="1"/>
</dbReference>
<reference evidence="17 18" key="1">
    <citation type="submission" date="2017-03" db="EMBL/GenBank/DDBJ databases">
        <authorList>
            <person name="Afonso C.L."/>
            <person name="Miller P.J."/>
            <person name="Scott M.A."/>
            <person name="Spackman E."/>
            <person name="Goraichik I."/>
            <person name="Dimitrov K.M."/>
            <person name="Suarez D.L."/>
            <person name="Swayne D.E."/>
        </authorList>
    </citation>
    <scope>NUCLEOTIDE SEQUENCE [LARGE SCALE GENOMIC DNA]</scope>
    <source>
        <strain evidence="17 18">CECT 8397</strain>
    </source>
</reference>
<evidence type="ECO:0000259" key="16">
    <source>
        <dbReference type="Pfam" id="PF22461"/>
    </source>
</evidence>
<dbReference type="Gene3D" id="3.10.560.10">
    <property type="entry name" value="Outer membrane lipoprotein wza domain like"/>
    <property type="match status" value="2"/>
</dbReference>
<gene>
    <name evidence="17" type="primary">kpsD</name>
    <name evidence="17" type="ORF">PSJ8397_03282</name>
</gene>
<evidence type="ECO:0000256" key="14">
    <source>
        <dbReference type="ARBA" id="ARBA00023288"/>
    </source>
</evidence>
<sequence length="369" mass="39193">MGRFIAAVLCCAILTGCSLVPRGAGLQSEVLSARAEADDQGRPEFAIEVVTRDNLAVFADWPTINTQHLGWISRVDQPNNRIIAPGDTLAITIWSTEDNGLLIAPGERSVTLPEQRVSSSGRVFLPYVGEQRVSGMSPERARAVIEEEYLDVSPSVQVLLNLSEGRARAVSVVSGVNSPGSYTLADNDVTILQVLSDAGGIDASLTNPQVRLQRGGDLYGVSADRLLNRPSLNTTLRGGDTIFVEADDRSFLSLGAAGTEAIHPFPQDWVTALEALSIIGGVAETRADAQGILILRRYPAETVTQGRDGPDHPRTVFTLDLTTADGLFSADQFEIQPGDLVYVSESPLTAAGSIFAALGSVLGLAARIN</sequence>
<evidence type="ECO:0000256" key="8">
    <source>
        <dbReference type="ARBA" id="ARBA00023047"/>
    </source>
</evidence>
<keyword evidence="18" id="KW-1185">Reference proteome</keyword>
<keyword evidence="8" id="KW-0625">Polysaccharide transport</keyword>
<keyword evidence="9" id="KW-0406">Ion transport</keyword>
<evidence type="ECO:0000256" key="4">
    <source>
        <dbReference type="ARBA" id="ARBA00022452"/>
    </source>
</evidence>
<evidence type="ECO:0000256" key="5">
    <source>
        <dbReference type="ARBA" id="ARBA00022597"/>
    </source>
</evidence>
<keyword evidence="12" id="KW-0564">Palmitate</keyword>
<dbReference type="Gene3D" id="3.30.1950.10">
    <property type="entry name" value="wza like domain"/>
    <property type="match status" value="1"/>
</dbReference>
<accession>A0A1Y5TH56</accession>
<evidence type="ECO:0000256" key="7">
    <source>
        <dbReference type="ARBA" id="ARBA00022729"/>
    </source>
</evidence>
<keyword evidence="11" id="KW-0472">Membrane</keyword>
<evidence type="ECO:0000256" key="12">
    <source>
        <dbReference type="ARBA" id="ARBA00023139"/>
    </source>
</evidence>
<dbReference type="RefSeq" id="WP_085865676.1">
    <property type="nucleotide sequence ID" value="NZ_FWFT01000007.1"/>
</dbReference>
<evidence type="ECO:0000256" key="9">
    <source>
        <dbReference type="ARBA" id="ARBA00023065"/>
    </source>
</evidence>
<dbReference type="InterPro" id="IPR003715">
    <property type="entry name" value="Poly_export_N"/>
</dbReference>
<evidence type="ECO:0000256" key="2">
    <source>
        <dbReference type="ARBA" id="ARBA00009450"/>
    </source>
</evidence>